<proteinExistence type="predicted"/>
<gene>
    <name evidence="3" type="ORF">QR680_004864</name>
</gene>
<feature type="chain" id="PRO_5041376878" evidence="2">
    <location>
        <begin position="25"/>
        <end position="112"/>
    </location>
</feature>
<dbReference type="EMBL" id="JAUCMV010000003">
    <property type="protein sequence ID" value="KAK0409959.1"/>
    <property type="molecule type" value="Genomic_DNA"/>
</dbReference>
<reference evidence="3" key="1">
    <citation type="submission" date="2023-06" db="EMBL/GenBank/DDBJ databases">
        <title>Genomic analysis of the entomopathogenic nematode Steinernema hermaphroditum.</title>
        <authorList>
            <person name="Schwarz E.M."/>
            <person name="Heppert J.K."/>
            <person name="Baniya A."/>
            <person name="Schwartz H.T."/>
            <person name="Tan C.-H."/>
            <person name="Antoshechkin I."/>
            <person name="Sternberg P.W."/>
            <person name="Goodrich-Blair H."/>
            <person name="Dillman A.R."/>
        </authorList>
    </citation>
    <scope>NUCLEOTIDE SEQUENCE</scope>
    <source>
        <strain evidence="3">PS9179</strain>
        <tissue evidence="3">Whole animal</tissue>
    </source>
</reference>
<organism evidence="3 4">
    <name type="scientific">Steinernema hermaphroditum</name>
    <dbReference type="NCBI Taxonomy" id="289476"/>
    <lineage>
        <taxon>Eukaryota</taxon>
        <taxon>Metazoa</taxon>
        <taxon>Ecdysozoa</taxon>
        <taxon>Nematoda</taxon>
        <taxon>Chromadorea</taxon>
        <taxon>Rhabditida</taxon>
        <taxon>Tylenchina</taxon>
        <taxon>Panagrolaimomorpha</taxon>
        <taxon>Strongyloidoidea</taxon>
        <taxon>Steinernematidae</taxon>
        <taxon>Steinernema</taxon>
    </lineage>
</organism>
<feature type="region of interest" description="Disordered" evidence="1">
    <location>
        <begin position="85"/>
        <end position="112"/>
    </location>
</feature>
<dbReference type="AlphaFoldDB" id="A0AA39HSD5"/>
<feature type="signal peptide" evidence="2">
    <location>
        <begin position="1"/>
        <end position="24"/>
    </location>
</feature>
<evidence type="ECO:0000313" key="4">
    <source>
        <dbReference type="Proteomes" id="UP001175271"/>
    </source>
</evidence>
<dbReference type="Proteomes" id="UP001175271">
    <property type="component" value="Unassembled WGS sequence"/>
</dbReference>
<evidence type="ECO:0000313" key="3">
    <source>
        <dbReference type="EMBL" id="KAK0409959.1"/>
    </source>
</evidence>
<sequence>MNNSQLVLLAVCALVALSFVPANAQYYYPYGLQYPYSYGYPYAYPYGYPAVRYGGCLGGCGGYGYGYVFPQPYMLPLRRRSADYGDAPRARKHRKDDSVELDGGCEMCDRRK</sequence>
<keyword evidence="4" id="KW-1185">Reference proteome</keyword>
<evidence type="ECO:0000256" key="2">
    <source>
        <dbReference type="SAM" id="SignalP"/>
    </source>
</evidence>
<protein>
    <submittedName>
        <fullName evidence="3">Uncharacterized protein</fullName>
    </submittedName>
</protein>
<keyword evidence="2" id="KW-0732">Signal</keyword>
<name>A0AA39HSD5_9BILA</name>
<accession>A0AA39HSD5</accession>
<evidence type="ECO:0000256" key="1">
    <source>
        <dbReference type="SAM" id="MobiDB-lite"/>
    </source>
</evidence>
<comment type="caution">
    <text evidence="3">The sequence shown here is derived from an EMBL/GenBank/DDBJ whole genome shotgun (WGS) entry which is preliminary data.</text>
</comment>